<name>A0ABT0CZU6_9HYPH</name>
<keyword evidence="3" id="KW-0032">Aminotransferase</keyword>
<evidence type="ECO:0000256" key="1">
    <source>
        <dbReference type="ARBA" id="ARBA00022898"/>
    </source>
</evidence>
<dbReference type="CDD" id="cd00616">
    <property type="entry name" value="AHBA_syn"/>
    <property type="match status" value="1"/>
</dbReference>
<accession>A0ABT0CZU6</accession>
<dbReference type="InterPro" id="IPR000653">
    <property type="entry name" value="DegT/StrS_aminotransferase"/>
</dbReference>
<dbReference type="SUPFAM" id="SSF53383">
    <property type="entry name" value="PLP-dependent transferases"/>
    <property type="match status" value="1"/>
</dbReference>
<keyword evidence="4" id="KW-1185">Reference proteome</keyword>
<sequence>MKVPFIDIKRFEDGFLDALNARWSQMTENAQFIGAEEVLRLESRLIDVLSVSSVVTCANGTDALQIALRALGVGRGDLVLVPNVTFWATFEAVVNVGADPVTVDADISDGGISLEALKEAIRAFRPKAAVIAHLYGWGSAHLQQIRLLCRDEGVLLVEDGAQCFGATYKGLPIYEGALISTTSFYPAKVLGAAGDGGAVMTDDQVLSEKVRCLANHGRDTHYSYGEVGWNSRLDSLQAAFLNLSLDHLDARLASRRNAVSFYRRTLPELGITLMDAPVDYEENGYCNVCLIEDPGCRSSVEGVLKKEGIGFGNIYPGVMSRQKGAERYLKAHFGGDEGERLCASVLNLPLFPYMTESELQRVADVMAKALKS</sequence>
<dbReference type="InterPro" id="IPR015421">
    <property type="entry name" value="PyrdxlP-dep_Trfase_major"/>
</dbReference>
<keyword evidence="1 2" id="KW-0663">Pyridoxal phosphate</keyword>
<evidence type="ECO:0000313" key="4">
    <source>
        <dbReference type="Proteomes" id="UP001522662"/>
    </source>
</evidence>
<dbReference type="PIRSF" id="PIRSF000390">
    <property type="entry name" value="PLP_StrS"/>
    <property type="match status" value="1"/>
</dbReference>
<gene>
    <name evidence="3" type="ORF">MKJ03_10150</name>
</gene>
<protein>
    <submittedName>
        <fullName evidence="3">DegT/DnrJ/EryC1/StrS family aminotransferase</fullName>
    </submittedName>
</protein>
<comment type="caution">
    <text evidence="3">The sequence shown here is derived from an EMBL/GenBank/DDBJ whole genome shotgun (WGS) entry which is preliminary data.</text>
</comment>
<dbReference type="RefSeq" id="WP_245136490.1">
    <property type="nucleotide sequence ID" value="NZ_JALAYX010000002.1"/>
</dbReference>
<dbReference type="PANTHER" id="PTHR30244:SF36">
    <property type="entry name" value="3-OXO-GLUCOSE-6-PHOSPHATE:GLUTAMATE AMINOTRANSFERASE"/>
    <property type="match status" value="1"/>
</dbReference>
<keyword evidence="3" id="KW-0808">Transferase</keyword>
<dbReference type="Pfam" id="PF01041">
    <property type="entry name" value="DegT_DnrJ_EryC1"/>
    <property type="match status" value="1"/>
</dbReference>
<keyword evidence="3" id="KW-0614">Plasmid</keyword>
<reference evidence="3 4" key="1">
    <citation type="submission" date="2022-03" db="EMBL/GenBank/DDBJ databases">
        <title>Rhizobium SSM4.3 sp. nov., isolated from Sediment (Gouqi Island).</title>
        <authorList>
            <person name="Chen G."/>
        </authorList>
    </citation>
    <scope>NUCLEOTIDE SEQUENCE [LARGE SCALE GENOMIC DNA]</scope>
    <source>
        <strain evidence="3 4">SSM4.3</strain>
        <plasmid evidence="3">unnamed</plasmid>
    </source>
</reference>
<organism evidence="3 4">
    <name type="scientific">Peteryoungia algae</name>
    <dbReference type="NCBI Taxonomy" id="2919917"/>
    <lineage>
        <taxon>Bacteria</taxon>
        <taxon>Pseudomonadati</taxon>
        <taxon>Pseudomonadota</taxon>
        <taxon>Alphaproteobacteria</taxon>
        <taxon>Hyphomicrobiales</taxon>
        <taxon>Rhizobiaceae</taxon>
        <taxon>Peteryoungia</taxon>
    </lineage>
</organism>
<dbReference type="EMBL" id="JALAYX010000002">
    <property type="protein sequence ID" value="MCJ8238692.1"/>
    <property type="molecule type" value="Genomic_DNA"/>
</dbReference>
<evidence type="ECO:0000313" key="3">
    <source>
        <dbReference type="EMBL" id="MCJ8238692.1"/>
    </source>
</evidence>
<dbReference type="Gene3D" id="3.40.640.10">
    <property type="entry name" value="Type I PLP-dependent aspartate aminotransferase-like (Major domain)"/>
    <property type="match status" value="1"/>
</dbReference>
<dbReference type="InterPro" id="IPR015424">
    <property type="entry name" value="PyrdxlP-dep_Trfase"/>
</dbReference>
<dbReference type="Proteomes" id="UP001522662">
    <property type="component" value="Unassembled WGS sequence"/>
</dbReference>
<evidence type="ECO:0000256" key="2">
    <source>
        <dbReference type="RuleBase" id="RU004508"/>
    </source>
</evidence>
<proteinExistence type="inferred from homology"/>
<dbReference type="PANTHER" id="PTHR30244">
    <property type="entry name" value="TRANSAMINASE"/>
    <property type="match status" value="1"/>
</dbReference>
<dbReference type="GO" id="GO:0008483">
    <property type="term" value="F:transaminase activity"/>
    <property type="evidence" value="ECO:0007669"/>
    <property type="project" value="UniProtKB-KW"/>
</dbReference>
<geneLocation type="plasmid" evidence="3">
    <name>unnamed</name>
</geneLocation>
<comment type="similarity">
    <text evidence="2">Belongs to the DegT/DnrJ/EryC1 family.</text>
</comment>